<dbReference type="AlphaFoldDB" id="A0AAE3L9C3"/>
<dbReference type="Proteomes" id="UP000051497">
    <property type="component" value="Unassembled WGS sequence"/>
</dbReference>
<evidence type="ECO:0000313" key="6">
    <source>
        <dbReference type="EMBL" id="MCS5711780.1"/>
    </source>
</evidence>
<evidence type="ECO:0000256" key="4">
    <source>
        <dbReference type="ARBA" id="ARBA00022517"/>
    </source>
</evidence>
<dbReference type="PANTHER" id="PTHR38099">
    <property type="entry name" value="LARGE RIBOSOMAL RNA SUBUNIT ACCUMULATION PROTEIN YCED"/>
    <property type="match status" value="1"/>
</dbReference>
<gene>
    <name evidence="6" type="ORF">HT99x_010090</name>
</gene>
<comment type="similarity">
    <text evidence="2">Belongs to the DUF177 domain family.</text>
</comment>
<dbReference type="Pfam" id="PF02620">
    <property type="entry name" value="YceD"/>
    <property type="match status" value="1"/>
</dbReference>
<proteinExistence type="inferred from homology"/>
<evidence type="ECO:0000256" key="5">
    <source>
        <dbReference type="ARBA" id="ARBA00031841"/>
    </source>
</evidence>
<name>A0AAE3L9C3_9GAMM</name>
<dbReference type="EMBL" id="LKAJ02000001">
    <property type="protein sequence ID" value="MCS5711780.1"/>
    <property type="molecule type" value="Genomic_DNA"/>
</dbReference>
<keyword evidence="4" id="KW-0690">Ribosome biogenesis</keyword>
<reference evidence="6" key="1">
    <citation type="journal article" date="2016" name="Genome Announc.">
        <title>Draft Genome Sequences of Two Novel Amoeba-Resistant Intranuclear Bacteria, 'Candidatus Berkiella cookevillensis' and 'Candidatus Berkiella aquae'.</title>
        <authorList>
            <person name="Mehari Y.T."/>
            <person name="Arivett B.A."/>
            <person name="Farone A.L."/>
            <person name="Gunderson J.H."/>
            <person name="Farone M.B."/>
        </authorList>
    </citation>
    <scope>NUCLEOTIDE SEQUENCE</scope>
    <source>
        <strain evidence="6">HT99</strain>
    </source>
</reference>
<dbReference type="RefSeq" id="WP_075065034.1">
    <property type="nucleotide sequence ID" value="NZ_LKAJ02000001.1"/>
</dbReference>
<accession>A0AAE3L9C3</accession>
<sequence length="168" mass="18703">MTFDSASSKRYDWHPMLINELPTTINPQKLCQSAPIGGSHMVGKISLGKLPNLDETLENQPTAQISVSVVFSMDSEGYCCIAGELSVDLSLICQRCMLPMIEPIRATFLVSPVVSDVQAEQLPARYEPLMVVNGEIVVTQWIAEELYLALPFVPRHDYECVSHDAYKE</sequence>
<evidence type="ECO:0000313" key="7">
    <source>
        <dbReference type="Proteomes" id="UP000051497"/>
    </source>
</evidence>
<keyword evidence="7" id="KW-1185">Reference proteome</keyword>
<evidence type="ECO:0000256" key="1">
    <source>
        <dbReference type="ARBA" id="ARBA00002868"/>
    </source>
</evidence>
<dbReference type="InterPro" id="IPR003772">
    <property type="entry name" value="YceD"/>
</dbReference>
<dbReference type="InterPro" id="IPR039255">
    <property type="entry name" value="YceD_bac"/>
</dbReference>
<evidence type="ECO:0000256" key="3">
    <source>
        <dbReference type="ARBA" id="ARBA00015716"/>
    </source>
</evidence>
<organism evidence="6 7">
    <name type="scientific">Candidatus Berkiella aquae</name>
    <dbReference type="NCBI Taxonomy" id="295108"/>
    <lineage>
        <taxon>Bacteria</taxon>
        <taxon>Pseudomonadati</taxon>
        <taxon>Pseudomonadota</taxon>
        <taxon>Gammaproteobacteria</taxon>
        <taxon>Candidatus Berkiellales</taxon>
        <taxon>Candidatus Berkiellaceae</taxon>
        <taxon>Candidatus Berkiella</taxon>
    </lineage>
</organism>
<dbReference type="GO" id="GO:0005829">
    <property type="term" value="C:cytosol"/>
    <property type="evidence" value="ECO:0007669"/>
    <property type="project" value="TreeGrafter"/>
</dbReference>
<comment type="caution">
    <text evidence="6">The sequence shown here is derived from an EMBL/GenBank/DDBJ whole genome shotgun (WGS) entry which is preliminary data.</text>
</comment>
<reference evidence="6" key="2">
    <citation type="submission" date="2021-06" db="EMBL/GenBank/DDBJ databases">
        <title>Genomic Description and Analysis of Intracellular Bacteria, Candidatus Berkiella cookevillensis and Candidatus Berkiella aquae.</title>
        <authorList>
            <person name="Kidane D.T."/>
            <person name="Mehari Y.T."/>
            <person name="Rice F.C."/>
            <person name="Arivett B.A."/>
            <person name="Farone A.L."/>
            <person name="Berk S.G."/>
            <person name="Farone M.B."/>
        </authorList>
    </citation>
    <scope>NUCLEOTIDE SEQUENCE</scope>
    <source>
        <strain evidence="6">HT99</strain>
    </source>
</reference>
<dbReference type="GO" id="GO:0042254">
    <property type="term" value="P:ribosome biogenesis"/>
    <property type="evidence" value="ECO:0007669"/>
    <property type="project" value="UniProtKB-KW"/>
</dbReference>
<protein>
    <recommendedName>
        <fullName evidence="3">Large ribosomal RNA subunit accumulation protein YceD</fullName>
    </recommendedName>
    <alternativeName>
        <fullName evidence="5">23S rRNA accumulation protein YceD</fullName>
    </alternativeName>
</protein>
<dbReference type="PANTHER" id="PTHR38099:SF1">
    <property type="entry name" value="LARGE RIBOSOMAL RNA SUBUNIT ACCUMULATION PROTEIN YCED"/>
    <property type="match status" value="1"/>
</dbReference>
<comment type="function">
    <text evidence="1">Plays a role in synthesis, processing and/or stability of 23S rRNA.</text>
</comment>
<evidence type="ECO:0000256" key="2">
    <source>
        <dbReference type="ARBA" id="ARBA00010740"/>
    </source>
</evidence>